<dbReference type="PRINTS" id="PR00419">
    <property type="entry name" value="ADXRDTASE"/>
</dbReference>
<evidence type="ECO:0000313" key="2">
    <source>
        <dbReference type="EMBL" id="HHQ81034.1"/>
    </source>
</evidence>
<feature type="domain" description="FAD-dependent protein C-terminal" evidence="1">
    <location>
        <begin position="274"/>
        <end position="425"/>
    </location>
</feature>
<proteinExistence type="predicted"/>
<organism evidence="2">
    <name type="scientific">Fervidicoccus fontis</name>
    <dbReference type="NCBI Taxonomy" id="683846"/>
    <lineage>
        <taxon>Archaea</taxon>
        <taxon>Thermoproteota</taxon>
        <taxon>Thermoprotei</taxon>
        <taxon>Fervidicoccales</taxon>
        <taxon>Fervidicoccaceae</taxon>
        <taxon>Fervidicoccus</taxon>
    </lineage>
</organism>
<dbReference type="EMBL" id="DRZC01000080">
    <property type="protein sequence ID" value="HHQ81034.1"/>
    <property type="molecule type" value="Genomic_DNA"/>
</dbReference>
<gene>
    <name evidence="2" type="ORF">ENM78_06270</name>
</gene>
<dbReference type="PIRSF" id="PIRSF038984">
    <property type="entry name" value="FAD_binding_protein"/>
    <property type="match status" value="1"/>
</dbReference>
<dbReference type="Gene3D" id="3.50.50.60">
    <property type="entry name" value="FAD/NAD(P)-binding domain"/>
    <property type="match status" value="2"/>
</dbReference>
<protein>
    <submittedName>
        <fullName evidence="2">NAD(P)/FAD-dependent oxidoreductase</fullName>
    </submittedName>
</protein>
<dbReference type="PANTHER" id="PTHR43106:SF1">
    <property type="entry name" value="DEHYDROGENASE-RELATED"/>
    <property type="match status" value="1"/>
</dbReference>
<comment type="caution">
    <text evidence="2">The sequence shown here is derived from an EMBL/GenBank/DDBJ whole genome shotgun (WGS) entry which is preliminary data.</text>
</comment>
<dbReference type="InterPro" id="IPR036188">
    <property type="entry name" value="FAD/NAD-bd_sf"/>
</dbReference>
<name>A0A7J3ZLY7_9CREN</name>
<dbReference type="PANTHER" id="PTHR43106">
    <property type="entry name" value="DEHYDROGENASE-RELATED"/>
    <property type="match status" value="1"/>
</dbReference>
<sequence length="481" mass="52059">MLGWRCEVLEFDVAIVGAGPAGLFAAYELAEGSNGTLSIVVIEKGCRVAERACPLHESSVKTPESPQACKRCSPCHIMHGIGGAGLFSSGTFNLRPDIGGDLDKLVGSFTAAERLVQYADSILVKFGADESTLVRPGKNVSVLERLAARSGARFIPTPQRVLGSEKTVEIIERMHGYLEERGVRFLPRTEVHDIVRASSTEFRLKTGENEILARYVILAPGRSGASWFSKLAERLDIAIEPGPLDVGVRVEIPAFIAEPVTSTVRDPKIVMYTKAYDDKVRTFCTNPGGFVVQELYHGEAVAVNGVSYRTIKSKNTNFALLVTVELTDPLEDTITYGRSIMVLATKLGGGKPIIHRLGDLLAGRRSTWSRISKSSVEPTLKNVTPGDITMALPYRVVADILEALERLDTVMPGVYSNQTLLYAPEIKFYSVRAKVNRKLETTVENLFVAGDGAGLSRGINGAAVTGILAARGVLEKAGFYS</sequence>
<evidence type="ECO:0000259" key="1">
    <source>
        <dbReference type="Pfam" id="PF21688"/>
    </source>
</evidence>
<dbReference type="AlphaFoldDB" id="A0A7J3ZLY7"/>
<dbReference type="Pfam" id="PF13450">
    <property type="entry name" value="NAD_binding_8"/>
    <property type="match status" value="1"/>
</dbReference>
<dbReference type="InterPro" id="IPR028348">
    <property type="entry name" value="FAD-binding_protein"/>
</dbReference>
<dbReference type="SUPFAM" id="SSF51905">
    <property type="entry name" value="FAD/NAD(P)-binding domain"/>
    <property type="match status" value="1"/>
</dbReference>
<dbReference type="Pfam" id="PF21688">
    <property type="entry name" value="FAD-depend_C"/>
    <property type="match status" value="1"/>
</dbReference>
<accession>A0A7J3ZLY7</accession>
<dbReference type="InterPro" id="IPR049516">
    <property type="entry name" value="FAD-depend_C"/>
</dbReference>
<reference evidence="2" key="1">
    <citation type="journal article" date="2020" name="mSystems">
        <title>Genome- and Community-Level Interaction Insights into Carbon Utilization and Element Cycling Functions of Hydrothermarchaeota in Hydrothermal Sediment.</title>
        <authorList>
            <person name="Zhou Z."/>
            <person name="Liu Y."/>
            <person name="Xu W."/>
            <person name="Pan J."/>
            <person name="Luo Z.H."/>
            <person name="Li M."/>
        </authorList>
    </citation>
    <scope>NUCLEOTIDE SEQUENCE [LARGE SCALE GENOMIC DNA]</scope>
    <source>
        <strain evidence="2">SpSt-1116</strain>
    </source>
</reference>